<evidence type="ECO:0000313" key="9">
    <source>
        <dbReference type="Proteomes" id="UP000054196"/>
    </source>
</evidence>
<dbReference type="Pfam" id="PF01185">
    <property type="entry name" value="Hydrophobin"/>
    <property type="match status" value="1"/>
</dbReference>
<dbReference type="HOGENOM" id="CLU_105134_1_0_1"/>
<comment type="similarity">
    <text evidence="2 6">Belongs to the fungal hydrophobin family.</text>
</comment>
<dbReference type="Proteomes" id="UP000054196">
    <property type="component" value="Unassembled WGS sequence"/>
</dbReference>
<feature type="chain" id="PRO_5013987853" description="Hydrophobin" evidence="6">
    <location>
        <begin position="22"/>
        <end position="139"/>
    </location>
</feature>
<keyword evidence="4 6" id="KW-0964">Secreted</keyword>
<dbReference type="AlphaFoldDB" id="R7S2A2"/>
<accession>R7S2A2</accession>
<keyword evidence="6" id="KW-0732">Signal</keyword>
<gene>
    <name evidence="8" type="ORF">PUNSTDRAFT_47779</name>
</gene>
<dbReference type="GO" id="GO:0005199">
    <property type="term" value="F:structural constituent of cell wall"/>
    <property type="evidence" value="ECO:0007669"/>
    <property type="project" value="InterPro"/>
</dbReference>
<evidence type="ECO:0000256" key="7">
    <source>
        <dbReference type="SAM" id="MobiDB-lite"/>
    </source>
</evidence>
<dbReference type="GO" id="GO:0009277">
    <property type="term" value="C:fungal-type cell wall"/>
    <property type="evidence" value="ECO:0007669"/>
    <property type="project" value="InterPro"/>
</dbReference>
<dbReference type="RefSeq" id="XP_007388778.1">
    <property type="nucleotide sequence ID" value="XM_007388716.1"/>
</dbReference>
<keyword evidence="5 6" id="KW-1015">Disulfide bond</keyword>
<dbReference type="EMBL" id="JH687557">
    <property type="protein sequence ID" value="EIN03989.1"/>
    <property type="molecule type" value="Genomic_DNA"/>
</dbReference>
<dbReference type="GeneID" id="18882917"/>
<dbReference type="SMART" id="SM00075">
    <property type="entry name" value="HYDRO"/>
    <property type="match status" value="1"/>
</dbReference>
<evidence type="ECO:0000256" key="4">
    <source>
        <dbReference type="ARBA" id="ARBA00022525"/>
    </source>
</evidence>
<sequence length="139" mass="13760">MKSSLSLSLLLAIAASVSVSASTASTNAERLKRGLPPRAPRRLYAPTRVSAAKRQSPSGTPSADTCTTGQLLCCGELTPADSADAVDALASIDVTLTSAEDVGLSCEVLTTDGTCGGTAACCGGILSGLVSIGCITVAL</sequence>
<evidence type="ECO:0000256" key="5">
    <source>
        <dbReference type="ARBA" id="ARBA00023157"/>
    </source>
</evidence>
<comment type="subcellular location">
    <subcellularLocation>
        <location evidence="1 6">Secreted</location>
        <location evidence="1 6">Cell wall</location>
    </subcellularLocation>
</comment>
<evidence type="ECO:0000256" key="6">
    <source>
        <dbReference type="RuleBase" id="RU365009"/>
    </source>
</evidence>
<feature type="signal peptide" evidence="6">
    <location>
        <begin position="1"/>
        <end position="21"/>
    </location>
</feature>
<name>R7S2A2_PUNST</name>
<dbReference type="CDD" id="cd23507">
    <property type="entry name" value="hydrophobin_I"/>
    <property type="match status" value="1"/>
</dbReference>
<evidence type="ECO:0000256" key="2">
    <source>
        <dbReference type="ARBA" id="ARBA00010446"/>
    </source>
</evidence>
<keyword evidence="9" id="KW-1185">Reference proteome</keyword>
<reference evidence="9" key="1">
    <citation type="journal article" date="2012" name="Science">
        <title>The Paleozoic origin of enzymatic lignin decomposition reconstructed from 31 fungal genomes.</title>
        <authorList>
            <person name="Floudas D."/>
            <person name="Binder M."/>
            <person name="Riley R."/>
            <person name="Barry K."/>
            <person name="Blanchette R.A."/>
            <person name="Henrissat B."/>
            <person name="Martinez A.T."/>
            <person name="Otillar R."/>
            <person name="Spatafora J.W."/>
            <person name="Yadav J.S."/>
            <person name="Aerts A."/>
            <person name="Benoit I."/>
            <person name="Boyd A."/>
            <person name="Carlson A."/>
            <person name="Copeland A."/>
            <person name="Coutinho P.M."/>
            <person name="de Vries R.P."/>
            <person name="Ferreira P."/>
            <person name="Findley K."/>
            <person name="Foster B."/>
            <person name="Gaskell J."/>
            <person name="Glotzer D."/>
            <person name="Gorecki P."/>
            <person name="Heitman J."/>
            <person name="Hesse C."/>
            <person name="Hori C."/>
            <person name="Igarashi K."/>
            <person name="Jurgens J.A."/>
            <person name="Kallen N."/>
            <person name="Kersten P."/>
            <person name="Kohler A."/>
            <person name="Kuees U."/>
            <person name="Kumar T.K.A."/>
            <person name="Kuo A."/>
            <person name="LaButti K."/>
            <person name="Larrondo L.F."/>
            <person name="Lindquist E."/>
            <person name="Ling A."/>
            <person name="Lombard V."/>
            <person name="Lucas S."/>
            <person name="Lundell T."/>
            <person name="Martin R."/>
            <person name="McLaughlin D.J."/>
            <person name="Morgenstern I."/>
            <person name="Morin E."/>
            <person name="Murat C."/>
            <person name="Nagy L.G."/>
            <person name="Nolan M."/>
            <person name="Ohm R.A."/>
            <person name="Patyshakuliyeva A."/>
            <person name="Rokas A."/>
            <person name="Ruiz-Duenas F.J."/>
            <person name="Sabat G."/>
            <person name="Salamov A."/>
            <person name="Samejima M."/>
            <person name="Schmutz J."/>
            <person name="Slot J.C."/>
            <person name="St John F."/>
            <person name="Stenlid J."/>
            <person name="Sun H."/>
            <person name="Sun S."/>
            <person name="Syed K."/>
            <person name="Tsang A."/>
            <person name="Wiebenga A."/>
            <person name="Young D."/>
            <person name="Pisabarro A."/>
            <person name="Eastwood D.C."/>
            <person name="Martin F."/>
            <person name="Cullen D."/>
            <person name="Grigoriev I.V."/>
            <person name="Hibbett D.S."/>
        </authorList>
    </citation>
    <scope>NUCLEOTIDE SEQUENCE [LARGE SCALE GENOMIC DNA]</scope>
    <source>
        <strain evidence="9">HHB-11173 SS5</strain>
    </source>
</reference>
<evidence type="ECO:0000313" key="8">
    <source>
        <dbReference type="EMBL" id="EIN03989.1"/>
    </source>
</evidence>
<feature type="compositionally biased region" description="Polar residues" evidence="7">
    <location>
        <begin position="53"/>
        <end position="65"/>
    </location>
</feature>
<keyword evidence="3 6" id="KW-0134">Cell wall</keyword>
<feature type="region of interest" description="Disordered" evidence="7">
    <location>
        <begin position="26"/>
        <end position="65"/>
    </location>
</feature>
<organism evidence="8 9">
    <name type="scientific">Punctularia strigosozonata (strain HHB-11173)</name>
    <name type="common">White-rot fungus</name>
    <dbReference type="NCBI Taxonomy" id="741275"/>
    <lineage>
        <taxon>Eukaryota</taxon>
        <taxon>Fungi</taxon>
        <taxon>Dikarya</taxon>
        <taxon>Basidiomycota</taxon>
        <taxon>Agaricomycotina</taxon>
        <taxon>Agaricomycetes</taxon>
        <taxon>Corticiales</taxon>
        <taxon>Punctulariaceae</taxon>
        <taxon>Punctularia</taxon>
    </lineage>
</organism>
<protein>
    <recommendedName>
        <fullName evidence="6">Hydrophobin</fullName>
    </recommendedName>
</protein>
<dbReference type="OMA" id="NANTLMD"/>
<dbReference type="KEGG" id="psq:PUNSTDRAFT_47779"/>
<dbReference type="InterPro" id="IPR001338">
    <property type="entry name" value="Class_I_Hydrophobin"/>
</dbReference>
<proteinExistence type="inferred from homology"/>
<evidence type="ECO:0000256" key="3">
    <source>
        <dbReference type="ARBA" id="ARBA00022512"/>
    </source>
</evidence>
<evidence type="ECO:0000256" key="1">
    <source>
        <dbReference type="ARBA" id="ARBA00004191"/>
    </source>
</evidence>